<evidence type="ECO:0000259" key="1">
    <source>
        <dbReference type="Pfam" id="PF00350"/>
    </source>
</evidence>
<dbReference type="Gene3D" id="3.40.50.300">
    <property type="entry name" value="P-loop containing nucleotide triphosphate hydrolases"/>
    <property type="match status" value="1"/>
</dbReference>
<gene>
    <name evidence="3" type="ORF">IRJ41_020327</name>
</gene>
<dbReference type="InterPro" id="IPR053082">
    <property type="entry name" value="Nuclear_GTPase_SLIP-GC"/>
</dbReference>
<evidence type="ECO:0008006" key="5">
    <source>
        <dbReference type="Google" id="ProtNLM"/>
    </source>
</evidence>
<dbReference type="SUPFAM" id="SSF56219">
    <property type="entry name" value="DNase I-like"/>
    <property type="match status" value="1"/>
</dbReference>
<name>A0A9W7TM17_TRIRA</name>
<accession>A0A9W7TM17</accession>
<dbReference type="CDD" id="cd09076">
    <property type="entry name" value="L1-EN"/>
    <property type="match status" value="1"/>
</dbReference>
<dbReference type="Proteomes" id="UP001059041">
    <property type="component" value="Linkage Group LG16"/>
</dbReference>
<protein>
    <recommendedName>
        <fullName evidence="5">Nuclear GTPase SLIP-GC</fullName>
    </recommendedName>
</protein>
<dbReference type="EMBL" id="JAFHDT010000016">
    <property type="protein sequence ID" value="KAI7799151.1"/>
    <property type="molecule type" value="Genomic_DNA"/>
</dbReference>
<comment type="caution">
    <text evidence="3">The sequence shown here is derived from an EMBL/GenBank/DDBJ whole genome shotgun (WGS) entry which is preliminary data.</text>
</comment>
<dbReference type="InterPro" id="IPR005135">
    <property type="entry name" value="Endo/exonuclease/phosphatase"/>
</dbReference>
<reference evidence="3" key="1">
    <citation type="submission" date="2021-02" db="EMBL/GenBank/DDBJ databases">
        <title>Comparative genomics reveals that relaxation of natural selection precedes convergent phenotypic evolution of cavefish.</title>
        <authorList>
            <person name="Peng Z."/>
        </authorList>
    </citation>
    <scope>NUCLEOTIDE SEQUENCE</scope>
    <source>
        <tissue evidence="3">Muscle</tissue>
    </source>
</reference>
<dbReference type="Pfam" id="PF00350">
    <property type="entry name" value="Dynamin_N"/>
    <property type="match status" value="1"/>
</dbReference>
<proteinExistence type="predicted"/>
<dbReference type="PANTHER" id="PTHR47308">
    <property type="entry name" value="NUCLEAR GTPASE SLIP-GC"/>
    <property type="match status" value="1"/>
</dbReference>
<feature type="domain" description="Dynamin N-terminal" evidence="1">
    <location>
        <begin position="748"/>
        <end position="956"/>
    </location>
</feature>
<evidence type="ECO:0000313" key="4">
    <source>
        <dbReference type="Proteomes" id="UP001059041"/>
    </source>
</evidence>
<organism evidence="3 4">
    <name type="scientific">Triplophysa rosa</name>
    <name type="common">Cave loach</name>
    <dbReference type="NCBI Taxonomy" id="992332"/>
    <lineage>
        <taxon>Eukaryota</taxon>
        <taxon>Metazoa</taxon>
        <taxon>Chordata</taxon>
        <taxon>Craniata</taxon>
        <taxon>Vertebrata</taxon>
        <taxon>Euteleostomi</taxon>
        <taxon>Actinopterygii</taxon>
        <taxon>Neopterygii</taxon>
        <taxon>Teleostei</taxon>
        <taxon>Ostariophysi</taxon>
        <taxon>Cypriniformes</taxon>
        <taxon>Nemacheilidae</taxon>
        <taxon>Triplophysa</taxon>
    </lineage>
</organism>
<dbReference type="GO" id="GO:0003924">
    <property type="term" value="F:GTPase activity"/>
    <property type="evidence" value="ECO:0007669"/>
    <property type="project" value="TreeGrafter"/>
</dbReference>
<dbReference type="InterPro" id="IPR045063">
    <property type="entry name" value="Dynamin_N"/>
</dbReference>
<keyword evidence="4" id="KW-1185">Reference proteome</keyword>
<dbReference type="PANTHER" id="PTHR47308:SF1">
    <property type="entry name" value="NUCLEAR GTPASE SLIP-GC"/>
    <property type="match status" value="1"/>
</dbReference>
<dbReference type="Pfam" id="PF03372">
    <property type="entry name" value="Exo_endo_phos"/>
    <property type="match status" value="1"/>
</dbReference>
<evidence type="ECO:0000259" key="2">
    <source>
        <dbReference type="Pfam" id="PF03372"/>
    </source>
</evidence>
<dbReference type="SUPFAM" id="SSF52540">
    <property type="entry name" value="P-loop containing nucleoside triphosphate hydrolases"/>
    <property type="match status" value="1"/>
</dbReference>
<feature type="domain" description="Endonuclease/exonuclease/phosphatase" evidence="2">
    <location>
        <begin position="41"/>
        <end position="241"/>
    </location>
</feature>
<dbReference type="InterPro" id="IPR027417">
    <property type="entry name" value="P-loop_NTPase"/>
</dbReference>
<dbReference type="Gene3D" id="3.60.10.10">
    <property type="entry name" value="Endonuclease/exonuclease/phosphatase"/>
    <property type="match status" value="1"/>
</dbReference>
<sequence length="1388" mass="159052">MQTDCHEKNPSVIRILWWNSNMDLKFLMNDLLMAKETIKFITWNVNGLREQRFQKFTELCDTDVVFLQETHIGEGDDQIITEDEWRSFYTKYTPSQKGTAILVMKTLDFECISVEKDNCGGYVVLKCKLKGQLYTLVSVYNHQTDTETLEKLSRYLQSMTTGLLVIGGDFNTVLNPFIDKNCYFNKVIFNRIHFNLFSCVKKFMTSLQLVDIWRRKHPVKQNYTFHRGNVSSRLDYFFTPEECMWRVTSCDIRALERPDHQPLVLKICNVSTDTPQKNLQIQSLSQLLSHKNHLGIEMTASSSVQESELSEVDIVSAVHSLQVSDTPRPDGIPASFYKENIQVVIPYMKMLYNRILSGTFNCSERRFNESVRSPHDNSQHFFNVDYILIATILARRLEDFLESQSEGRIPKESVTVLITPKTLHTQTVLGYIREELDRQRQSNPNLFQDFRAAENLVGNVEDTSVPCQGCPLTPVLITLALKCYASQLFQHLEKHVFFIFKLSVIVCFPPEDQDRVHAIVTNRTDEEYDIVMLHRGNVDRQTDGAESYESDDVINFSSLPPATCEMSAMYAVVTLQDTDEVMVTPSKWLNTDKTQCHWPPFRSPEKLMEAVRDRLEPSTAGKPWDMLNIIFHAEDDTFEEAIKKQEELVKAQKDRPSTSLENQTAINPSTLLTSQSTQTFGVKRKRDDESQSLLIKDMVPWKTAKRIMERIKLKVQATQGKDNTINTIKTHILDAISKLDKDRKKATIGIFGRTGEGKSSLLNAVLGEQFLLPSGGFGACTAVIIQVEANLNDSNYIAEIEFISKEEWENEIASPDKGEDNQLTDIFKERIIALYGADAENKTLEELKRDDKYTEIDNVLTTGKTKISSSSPSEFVGCVSHYVEHNLANSGGCYWPLVKCVTIKIPNCYELLEHIVLVDIPGTGDCNKIRDDLWKTKIRECSAVWIVSDIKRAVTDRDPWGILEHCIEDLGPGGECKHINFICTKTDDIKPAEYLRSTKLTEAQIPGYGLDARTKCILHRNDLAKKAIEQKLKNSKSEESKERFIIDVFTVSSTAYFDENSHLEPSETEIPKLMEILINLNKSINQKLNRDYINEAKGVLSLIQSVQLDKDKNMIKVIEDLQKNIEKELKVLDGHFGALYQNLSRCLSKGVEESVRWSVNTTHDMLLSVRPKNNCGFHKIFRAMCVRGGFYWPRNWNEPLDLNKFLTKHMYDNINKEFVLMFPVDDNDKTVKSMQDKLDKFSIIQSFSPTSPMLHAIQIVIKSQETKLKASLSRVIVEKKKEIYSSVQTTIRRQMAPGYKTAAEETGDGAMQRMEKVIIKTIEQLNHKMFNEGKVKALEAFNELKLHVMTTLESELKRSMERLLSQTSKITLLDVSREIQEMEELFNQ</sequence>
<evidence type="ECO:0000313" key="3">
    <source>
        <dbReference type="EMBL" id="KAI7799151.1"/>
    </source>
</evidence>
<dbReference type="InterPro" id="IPR036691">
    <property type="entry name" value="Endo/exonu/phosph_ase_sf"/>
</dbReference>